<evidence type="ECO:0000313" key="1">
    <source>
        <dbReference type="EMBL" id="KAF7632719.1"/>
    </source>
</evidence>
<comment type="caution">
    <text evidence="1">The sequence shown here is derived from an EMBL/GenBank/DDBJ whole genome shotgun (WGS) entry which is preliminary data.</text>
</comment>
<protein>
    <submittedName>
        <fullName evidence="1">Uncharacterized protein</fullName>
    </submittedName>
</protein>
<gene>
    <name evidence="1" type="ORF">Mgra_00007860</name>
</gene>
<dbReference type="Proteomes" id="UP000605970">
    <property type="component" value="Unassembled WGS sequence"/>
</dbReference>
<evidence type="ECO:0000313" key="2">
    <source>
        <dbReference type="Proteomes" id="UP000605970"/>
    </source>
</evidence>
<proteinExistence type="predicted"/>
<reference evidence="1" key="1">
    <citation type="journal article" date="2020" name="Ecol. Evol.">
        <title>Genome structure and content of the rice root-knot nematode (Meloidogyne graminicola).</title>
        <authorList>
            <person name="Phan N.T."/>
            <person name="Danchin E.G.J."/>
            <person name="Klopp C."/>
            <person name="Perfus-Barbeoch L."/>
            <person name="Kozlowski D.K."/>
            <person name="Koutsovoulos G.D."/>
            <person name="Lopez-Roques C."/>
            <person name="Bouchez O."/>
            <person name="Zahm M."/>
            <person name="Besnard G."/>
            <person name="Bellafiore S."/>
        </authorList>
    </citation>
    <scope>NUCLEOTIDE SEQUENCE</scope>
    <source>
        <strain evidence="1">VN-18</strain>
    </source>
</reference>
<name>A0A8S9ZHM1_9BILA</name>
<organism evidence="1 2">
    <name type="scientific">Meloidogyne graminicola</name>
    <dbReference type="NCBI Taxonomy" id="189291"/>
    <lineage>
        <taxon>Eukaryota</taxon>
        <taxon>Metazoa</taxon>
        <taxon>Ecdysozoa</taxon>
        <taxon>Nematoda</taxon>
        <taxon>Chromadorea</taxon>
        <taxon>Rhabditida</taxon>
        <taxon>Tylenchina</taxon>
        <taxon>Tylenchomorpha</taxon>
        <taxon>Tylenchoidea</taxon>
        <taxon>Meloidogynidae</taxon>
        <taxon>Meloidogyninae</taxon>
        <taxon>Meloidogyne</taxon>
    </lineage>
</organism>
<keyword evidence="2" id="KW-1185">Reference proteome</keyword>
<dbReference type="AlphaFoldDB" id="A0A8S9ZHM1"/>
<dbReference type="EMBL" id="JABEBT010000095">
    <property type="protein sequence ID" value="KAF7632719.1"/>
    <property type="molecule type" value="Genomic_DNA"/>
</dbReference>
<accession>A0A8S9ZHM1</accession>
<sequence length="241" mass="27988">MIIKQKLKKKPNKIETTINSNNSFLSNSLHSPLLNNLNQNAKINKNLKKEKSNNNPTIKTFSHFNSSIIVPTENLFLTEKKKKKELFDDSTTTNCDCTSLLAFSSFRRISSSPCSSSDNSGSIEENKNLILPPPPLFEEEKSQVKEAVILLSRRRQTLNYLLGNIVRFLLLSPPKMTTTKVKKKKRNGKEKEKIIEVQYFFKIKYKLYLLTNLIYSFTDIFFKQRCCDCLSFLRFYNVHKL</sequence>